<dbReference type="PANTHER" id="PTHR23023">
    <property type="entry name" value="DIMETHYLANILINE MONOOXYGENASE"/>
    <property type="match status" value="1"/>
</dbReference>
<keyword evidence="6" id="KW-1185">Reference proteome</keyword>
<evidence type="ECO:0000256" key="4">
    <source>
        <dbReference type="ARBA" id="ARBA00023002"/>
    </source>
</evidence>
<evidence type="ECO:0000256" key="2">
    <source>
        <dbReference type="ARBA" id="ARBA00022630"/>
    </source>
</evidence>
<dbReference type="RefSeq" id="XP_008602540.1">
    <property type="nucleotide sequence ID" value="XM_008604318.1"/>
</dbReference>
<dbReference type="GO" id="GO:0004499">
    <property type="term" value="F:N,N-dimethylaniline monooxygenase activity"/>
    <property type="evidence" value="ECO:0007669"/>
    <property type="project" value="InterPro"/>
</dbReference>
<accession>J5JDE7</accession>
<keyword evidence="4" id="KW-0560">Oxidoreductase</keyword>
<name>J5JDE7_BEAB2</name>
<evidence type="ECO:0000313" key="5">
    <source>
        <dbReference type="EMBL" id="EJP61801.1"/>
    </source>
</evidence>
<dbReference type="InterPro" id="IPR050346">
    <property type="entry name" value="FMO-like"/>
</dbReference>
<comment type="similarity">
    <text evidence="1">Belongs to the FMO family.</text>
</comment>
<dbReference type="AlphaFoldDB" id="J5JDE7"/>
<keyword evidence="3" id="KW-0274">FAD</keyword>
<dbReference type="HOGENOM" id="CLU_1427748_0_0_1"/>
<keyword evidence="2" id="KW-0285">Flavoprotein</keyword>
<dbReference type="InterPro" id="IPR036188">
    <property type="entry name" value="FAD/NAD-bd_sf"/>
</dbReference>
<reference evidence="5 6" key="1">
    <citation type="journal article" date="2012" name="Sci. Rep.">
        <title>Genomic perspectives on the evolution of fungal entomopathogenicity in Beauveria bassiana.</title>
        <authorList>
            <person name="Xiao G."/>
            <person name="Ying S.H."/>
            <person name="Zheng P."/>
            <person name="Wang Z.L."/>
            <person name="Zhang S."/>
            <person name="Xie X.Q."/>
            <person name="Shang Y."/>
            <person name="St Leger R.J."/>
            <person name="Zhao G.P."/>
            <person name="Wang C."/>
            <person name="Feng M.G."/>
        </authorList>
    </citation>
    <scope>NUCLEOTIDE SEQUENCE [LARGE SCALE GENOMIC DNA]</scope>
    <source>
        <strain evidence="5 6">ARSEF 2860</strain>
    </source>
</reference>
<evidence type="ECO:0000256" key="1">
    <source>
        <dbReference type="ARBA" id="ARBA00009183"/>
    </source>
</evidence>
<dbReference type="Pfam" id="PF00743">
    <property type="entry name" value="FMO-like"/>
    <property type="match status" value="1"/>
</dbReference>
<dbReference type="Gene3D" id="3.50.50.60">
    <property type="entry name" value="FAD/NAD(P)-binding domain"/>
    <property type="match status" value="3"/>
</dbReference>
<proteinExistence type="inferred from homology"/>
<dbReference type="InParanoid" id="J5JDE7"/>
<protein>
    <submittedName>
        <fullName evidence="5">Flavin dependent monooxygenase</fullName>
    </submittedName>
</protein>
<organism evidence="5 6">
    <name type="scientific">Beauveria bassiana (strain ARSEF 2860)</name>
    <name type="common">White muscardine disease fungus</name>
    <name type="synonym">Tritirachium shiotae</name>
    <dbReference type="NCBI Taxonomy" id="655819"/>
    <lineage>
        <taxon>Eukaryota</taxon>
        <taxon>Fungi</taxon>
        <taxon>Dikarya</taxon>
        <taxon>Ascomycota</taxon>
        <taxon>Pezizomycotina</taxon>
        <taxon>Sordariomycetes</taxon>
        <taxon>Hypocreomycetidae</taxon>
        <taxon>Hypocreales</taxon>
        <taxon>Cordycipitaceae</taxon>
        <taxon>Beauveria</taxon>
    </lineage>
</organism>
<dbReference type="EMBL" id="JH725197">
    <property type="protein sequence ID" value="EJP61801.1"/>
    <property type="molecule type" value="Genomic_DNA"/>
</dbReference>
<dbReference type="STRING" id="655819.J5JDE7"/>
<dbReference type="GO" id="GO:0050661">
    <property type="term" value="F:NADP binding"/>
    <property type="evidence" value="ECO:0007669"/>
    <property type="project" value="InterPro"/>
</dbReference>
<sequence>MTWPQFPARFTPAWSQTYRALCSLTRPFPKGTPLLADAEQVLKYIPDYGKGVLHLVRFRHQVIDVSAKRQEDGPYWRLKVLNLNNRTVLSLCYDAAVVSNGRYNKIYEPSIPGIDDWKRLDPRSVLHSKRFRDAKEFEAKHIFHVGHPNLAFVMLHLRVVAFPFAESQVAVIARVWSGRLRLPPYEEMAT</sequence>
<dbReference type="Proteomes" id="UP000002762">
    <property type="component" value="Unassembled WGS sequence"/>
</dbReference>
<gene>
    <name evidence="5" type="ORF">BBA_09221</name>
</gene>
<keyword evidence="5" id="KW-0503">Monooxygenase</keyword>
<evidence type="ECO:0000256" key="3">
    <source>
        <dbReference type="ARBA" id="ARBA00022827"/>
    </source>
</evidence>
<dbReference type="GeneID" id="19892233"/>
<evidence type="ECO:0000313" key="6">
    <source>
        <dbReference type="Proteomes" id="UP000002762"/>
    </source>
</evidence>
<dbReference type="InterPro" id="IPR020946">
    <property type="entry name" value="Flavin_mOase-like"/>
</dbReference>
<dbReference type="SUPFAM" id="SSF51905">
    <property type="entry name" value="FAD/NAD(P)-binding domain"/>
    <property type="match status" value="1"/>
</dbReference>
<dbReference type="GO" id="GO:0050660">
    <property type="term" value="F:flavin adenine dinucleotide binding"/>
    <property type="evidence" value="ECO:0007669"/>
    <property type="project" value="InterPro"/>
</dbReference>